<name>A0A2N0WH35_9GAMM</name>
<dbReference type="Gene3D" id="3.40.50.2020">
    <property type="match status" value="1"/>
</dbReference>
<dbReference type="Pfam" id="PF15609">
    <property type="entry name" value="PRTase_2"/>
    <property type="match status" value="1"/>
</dbReference>
<reference evidence="3 4" key="1">
    <citation type="submission" date="2017-12" db="EMBL/GenBank/DDBJ databases">
        <title>Draft Genome sequences of multiple microbial strains isolated from spacecraft associated surfaces.</title>
        <authorList>
            <person name="Seuylemezian A."/>
            <person name="Vaishampayan P."/>
            <person name="Venkateswaran K."/>
        </authorList>
    </citation>
    <scope>NUCLEOTIDE SEQUENCE [LARGE SCALE GENOMIC DNA]</scope>
    <source>
        <strain evidence="3 4">2P01AA</strain>
    </source>
</reference>
<keyword evidence="3" id="KW-0808">Transferase</keyword>
<dbReference type="RefSeq" id="WP_101235950.1">
    <property type="nucleotide sequence ID" value="NZ_PISJ01000010.1"/>
</dbReference>
<sequence length="379" mass="41746">MIEIELQRGKLDLQPDENSHWKWQDLLGFAERINPKRAFLFVSKVLGRHIPVSPQVMRHAFTDLAQLIPSDLPEPILVIGMAETAVGLGAGVHQVLQERYPDALYVTTTRHPVEGAPLLARFLEEHSHAQDQLLYGSPDADIQKKILASKSIVLVDDEASTGKTFINLVSALQAAGFDQISHIVTATLADWSSGIHIAGLDCQSVALMTGKWQWQDAENPPQINMPKVDTVAFGEYATLSEPTWGRLPIQDTSAYIRLQVEPQQRILVLGSGEYVWSSFLLAEDLQRQGAEVKFSAITRSPIAVGHAIQSALAFSDNYGLGIQNFVYNINPLDYDRIFITVETCAESVANSLLDAIPNAEVISAVEFPHQTLNLCSAND</sequence>
<dbReference type="InterPro" id="IPR022537">
    <property type="entry name" value="TRSP_dom"/>
</dbReference>
<dbReference type="InterPro" id="IPR029057">
    <property type="entry name" value="PRTase-like"/>
</dbReference>
<proteinExistence type="predicted"/>
<comment type="caution">
    <text evidence="3">The sequence shown here is derived from an EMBL/GenBank/DDBJ whole genome shotgun (WGS) entry which is preliminary data.</text>
</comment>
<accession>A0A2N0WH35</accession>
<dbReference type="InterPro" id="IPR000836">
    <property type="entry name" value="PRTase_dom"/>
</dbReference>
<feature type="domain" description="TRSP" evidence="1">
    <location>
        <begin position="257"/>
        <end position="354"/>
    </location>
</feature>
<dbReference type="CDD" id="cd06223">
    <property type="entry name" value="PRTases_typeI"/>
    <property type="match status" value="1"/>
</dbReference>
<dbReference type="Pfam" id="PF12500">
    <property type="entry name" value="TRSP"/>
    <property type="match status" value="1"/>
</dbReference>
<dbReference type="PIRSF" id="PIRSF020967">
    <property type="entry name" value="UCP020967"/>
    <property type="match status" value="1"/>
</dbReference>
<dbReference type="InterPro" id="IPR041688">
    <property type="entry name" value="PRTase_2"/>
</dbReference>
<dbReference type="GO" id="GO:0016757">
    <property type="term" value="F:glycosyltransferase activity"/>
    <property type="evidence" value="ECO:0007669"/>
    <property type="project" value="UniProtKB-KW"/>
</dbReference>
<evidence type="ECO:0000313" key="3">
    <source>
        <dbReference type="EMBL" id="PKF34731.1"/>
    </source>
</evidence>
<evidence type="ECO:0000313" key="4">
    <source>
        <dbReference type="Proteomes" id="UP000233553"/>
    </source>
</evidence>
<gene>
    <name evidence="3" type="ORF">CW311_06075</name>
</gene>
<evidence type="ECO:0000259" key="1">
    <source>
        <dbReference type="Pfam" id="PF12500"/>
    </source>
</evidence>
<keyword evidence="3" id="KW-0328">Glycosyltransferase</keyword>
<protein>
    <submittedName>
        <fullName evidence="3">Phosphoribosyltransferase</fullName>
    </submittedName>
</protein>
<feature type="domain" description="Orotate phosphoribosyltransferase-like" evidence="2">
    <location>
        <begin position="26"/>
        <end position="194"/>
    </location>
</feature>
<evidence type="ECO:0000259" key="2">
    <source>
        <dbReference type="Pfam" id="PF15609"/>
    </source>
</evidence>
<dbReference type="AlphaFoldDB" id="A0A2N0WH35"/>
<organism evidence="3 4">
    <name type="scientific">Acinetobacter proteolyticus</name>
    <dbReference type="NCBI Taxonomy" id="1776741"/>
    <lineage>
        <taxon>Bacteria</taxon>
        <taxon>Pseudomonadati</taxon>
        <taxon>Pseudomonadota</taxon>
        <taxon>Gammaproteobacteria</taxon>
        <taxon>Moraxellales</taxon>
        <taxon>Moraxellaceae</taxon>
        <taxon>Acinetobacter</taxon>
    </lineage>
</organism>
<dbReference type="SUPFAM" id="SSF53271">
    <property type="entry name" value="PRTase-like"/>
    <property type="match status" value="1"/>
</dbReference>
<dbReference type="InterPro" id="IPR011214">
    <property type="entry name" value="UCP020967"/>
</dbReference>
<dbReference type="EMBL" id="PISJ01000010">
    <property type="protein sequence ID" value="PKF34731.1"/>
    <property type="molecule type" value="Genomic_DNA"/>
</dbReference>
<dbReference type="Proteomes" id="UP000233553">
    <property type="component" value="Unassembled WGS sequence"/>
</dbReference>